<evidence type="ECO:0000313" key="5">
    <source>
        <dbReference type="Proteomes" id="UP001443914"/>
    </source>
</evidence>
<accession>A0AAW1LMM5</accession>
<dbReference type="Pfam" id="PF25597">
    <property type="entry name" value="SH3_retrovirus"/>
    <property type="match status" value="1"/>
</dbReference>
<feature type="domain" description="Retrotransposon Copia-like N-terminal" evidence="2">
    <location>
        <begin position="24"/>
        <end position="69"/>
    </location>
</feature>
<reference evidence="4" key="1">
    <citation type="submission" date="2024-03" db="EMBL/GenBank/DDBJ databases">
        <title>WGS assembly of Saponaria officinalis var. Norfolk2.</title>
        <authorList>
            <person name="Jenkins J."/>
            <person name="Shu S."/>
            <person name="Grimwood J."/>
            <person name="Barry K."/>
            <person name="Goodstein D."/>
            <person name="Schmutz J."/>
            <person name="Leebens-Mack J."/>
            <person name="Osbourn A."/>
        </authorList>
    </citation>
    <scope>NUCLEOTIDE SEQUENCE [LARGE SCALE GENOMIC DNA]</scope>
    <source>
        <strain evidence="4">JIC</strain>
    </source>
</reference>
<dbReference type="InterPro" id="IPR012337">
    <property type="entry name" value="RNaseH-like_sf"/>
</dbReference>
<feature type="domain" description="Retroviral polymerase SH3-like" evidence="3">
    <location>
        <begin position="645"/>
        <end position="708"/>
    </location>
</feature>
<evidence type="ECO:0000259" key="3">
    <source>
        <dbReference type="Pfam" id="PF25597"/>
    </source>
</evidence>
<proteinExistence type="predicted"/>
<dbReference type="InterPro" id="IPR025724">
    <property type="entry name" value="GAG-pre-integrase_dom"/>
</dbReference>
<comment type="caution">
    <text evidence="4">The sequence shown here is derived from an EMBL/GenBank/DDBJ whole genome shotgun (WGS) entry which is preliminary data.</text>
</comment>
<evidence type="ECO:0000259" key="2">
    <source>
        <dbReference type="Pfam" id="PF14244"/>
    </source>
</evidence>
<dbReference type="InterPro" id="IPR036397">
    <property type="entry name" value="RNaseH_sf"/>
</dbReference>
<gene>
    <name evidence="4" type="ORF">RND81_04G196700</name>
</gene>
<dbReference type="PANTHER" id="PTHR37610">
    <property type="entry name" value="CCHC-TYPE DOMAIN-CONTAINING PROTEIN"/>
    <property type="match status" value="1"/>
</dbReference>
<evidence type="ECO:0000259" key="1">
    <source>
        <dbReference type="Pfam" id="PF13976"/>
    </source>
</evidence>
<dbReference type="Pfam" id="PF13976">
    <property type="entry name" value="gag_pre-integrs"/>
    <property type="match status" value="1"/>
</dbReference>
<dbReference type="SUPFAM" id="SSF53098">
    <property type="entry name" value="Ribonuclease H-like"/>
    <property type="match status" value="1"/>
</dbReference>
<dbReference type="InterPro" id="IPR029472">
    <property type="entry name" value="Copia-like_N"/>
</dbReference>
<organism evidence="4 5">
    <name type="scientific">Saponaria officinalis</name>
    <name type="common">Common soapwort</name>
    <name type="synonym">Lychnis saponaria</name>
    <dbReference type="NCBI Taxonomy" id="3572"/>
    <lineage>
        <taxon>Eukaryota</taxon>
        <taxon>Viridiplantae</taxon>
        <taxon>Streptophyta</taxon>
        <taxon>Embryophyta</taxon>
        <taxon>Tracheophyta</taxon>
        <taxon>Spermatophyta</taxon>
        <taxon>Magnoliopsida</taxon>
        <taxon>eudicotyledons</taxon>
        <taxon>Gunneridae</taxon>
        <taxon>Pentapetalae</taxon>
        <taxon>Caryophyllales</taxon>
        <taxon>Caryophyllaceae</taxon>
        <taxon>Caryophylleae</taxon>
        <taxon>Saponaria</taxon>
    </lineage>
</organism>
<dbReference type="Pfam" id="PF14244">
    <property type="entry name" value="Retrotran_gag_3"/>
    <property type="match status" value="1"/>
</dbReference>
<dbReference type="InterPro" id="IPR057670">
    <property type="entry name" value="SH3_retrovirus"/>
</dbReference>
<dbReference type="AlphaFoldDB" id="A0AAW1LMM5"/>
<feature type="domain" description="GAG-pre-integrase" evidence="1">
    <location>
        <begin position="439"/>
        <end position="485"/>
    </location>
</feature>
<evidence type="ECO:0000313" key="4">
    <source>
        <dbReference type="EMBL" id="KAK9735295.1"/>
    </source>
</evidence>
<name>A0AAW1LMM5_SAPOF</name>
<sequence>MSSTSSDSDQDYQNPYDDPLYLSASDFPGMQLVNTLFNGHNYIHWSRGITLALGSKNKQGFLTGKTKMPDEKSAKCSQWLRCDYMIRCWILNSMNAGVKEGFMTAKSTKQLWNEIFERYGQSNGPLLYQLKKELRNITQDNCNVAEYFNKLKQNWDDIEELESIPECSCGTMEKCTCNILKKLLEAASKEKVLTFLMGLNESYDMLRTNILSMEPLPSINKADAKRAKVDDRWCSFCKRHGHVKDNCFKLHPEQRVNYQSINQKFSGHKYAVNAVETGEETPLDALPEKQVSAAGRSHSQSIQKFNPALVTTVYQHMMGMIQSGTSTDYASTSFAGKILASNAVSYTLNDARVDWIVDSGATDHMSAQKELFLNLRRLTKPFLVGLPDGTTKAVSQDHDRHTLVTGLKEVGLYKIKSGQDFIANKQINVPSCFQCTSDSRCKTHSHVELLHSRLGHTSSTRLSHISGIKMSDLQSFSCKICVLAKLHKSPFDRDQTRAALAFDLIHIDLWGPYKIPTLTGTTHFLTIVDDHTRTTWTFLLRDKTQVACIVKDFLHKVHTQFDKKKSAPGLPQQNGKVERKQRHLVETARALLLHAGLLKRFWGDCLLAATYIINKLLTPLLSWCTPYEPLMQKPVSYDELRVIGCLCFALVPSFKRDKFEPKGRRCIFLGYPYGQKAYKLYDLDTHKIIISRDVVFHEHHFPFKNSSQKSAPVQPTVSYFPSYQSISQVEDEVGMSPGGFAGNKEELLNNTGATVLPSLSDTM</sequence>
<keyword evidence="5" id="KW-1185">Reference proteome</keyword>
<evidence type="ECO:0008006" key="6">
    <source>
        <dbReference type="Google" id="ProtNLM"/>
    </source>
</evidence>
<dbReference type="EMBL" id="JBDFQZ010000004">
    <property type="protein sequence ID" value="KAK9735295.1"/>
    <property type="molecule type" value="Genomic_DNA"/>
</dbReference>
<protein>
    <recommendedName>
        <fullName evidence="6">Integrase catalytic domain-containing protein</fullName>
    </recommendedName>
</protein>
<dbReference type="Proteomes" id="UP001443914">
    <property type="component" value="Unassembled WGS sequence"/>
</dbReference>
<dbReference type="Gene3D" id="3.30.420.10">
    <property type="entry name" value="Ribonuclease H-like superfamily/Ribonuclease H"/>
    <property type="match status" value="2"/>
</dbReference>
<dbReference type="PANTHER" id="PTHR37610:SF40">
    <property type="entry name" value="OS01G0909600 PROTEIN"/>
    <property type="match status" value="1"/>
</dbReference>
<dbReference type="GO" id="GO:0003676">
    <property type="term" value="F:nucleic acid binding"/>
    <property type="evidence" value="ECO:0007669"/>
    <property type="project" value="InterPro"/>
</dbReference>